<proteinExistence type="predicted"/>
<gene>
    <name evidence="1" type="ORF">HNQ92_005285</name>
</gene>
<accession>A0A840U0M8</accession>
<name>A0A840U0M8_9BACT</name>
<organism evidence="1 2">
    <name type="scientific">Rhabdobacter roseus</name>
    <dbReference type="NCBI Taxonomy" id="1655419"/>
    <lineage>
        <taxon>Bacteria</taxon>
        <taxon>Pseudomonadati</taxon>
        <taxon>Bacteroidota</taxon>
        <taxon>Cytophagia</taxon>
        <taxon>Cytophagales</taxon>
        <taxon>Cytophagaceae</taxon>
        <taxon>Rhabdobacter</taxon>
    </lineage>
</organism>
<sequence length="143" mass="16033">MKKAQLSNTDFSVRILPTEMRYSPVSDMYAGTFPVPDGAGGTVDVPMNLIRLQYIIYAGKYKKTILAPDELGIDVETTVWEDFTTPVPFDEGVREIPYKLYLAIEAYRDEPSPELLAQINAQLTGFLFERSMAGFVLQVSQIS</sequence>
<evidence type="ECO:0000313" key="2">
    <source>
        <dbReference type="Proteomes" id="UP000557307"/>
    </source>
</evidence>
<dbReference type="RefSeq" id="WP_184178914.1">
    <property type="nucleotide sequence ID" value="NZ_JACHGF010000014.1"/>
</dbReference>
<dbReference type="AlphaFoldDB" id="A0A840U0M8"/>
<evidence type="ECO:0000313" key="1">
    <source>
        <dbReference type="EMBL" id="MBB5287123.1"/>
    </source>
</evidence>
<protein>
    <submittedName>
        <fullName evidence="1">Uncharacterized protein</fullName>
    </submittedName>
</protein>
<comment type="caution">
    <text evidence="1">The sequence shown here is derived from an EMBL/GenBank/DDBJ whole genome shotgun (WGS) entry which is preliminary data.</text>
</comment>
<dbReference type="Proteomes" id="UP000557307">
    <property type="component" value="Unassembled WGS sequence"/>
</dbReference>
<dbReference type="EMBL" id="JACHGF010000014">
    <property type="protein sequence ID" value="MBB5287123.1"/>
    <property type="molecule type" value="Genomic_DNA"/>
</dbReference>
<reference evidence="1 2" key="1">
    <citation type="submission" date="2020-08" db="EMBL/GenBank/DDBJ databases">
        <title>Genomic Encyclopedia of Type Strains, Phase IV (KMG-IV): sequencing the most valuable type-strain genomes for metagenomic binning, comparative biology and taxonomic classification.</title>
        <authorList>
            <person name="Goeker M."/>
        </authorList>
    </citation>
    <scope>NUCLEOTIDE SEQUENCE [LARGE SCALE GENOMIC DNA]</scope>
    <source>
        <strain evidence="1 2">DSM 105074</strain>
    </source>
</reference>
<keyword evidence="2" id="KW-1185">Reference proteome</keyword>